<gene>
    <name evidence="1" type="ORF">LSAT_V11C400195510</name>
</gene>
<keyword evidence="2" id="KW-1185">Reference proteome</keyword>
<protein>
    <submittedName>
        <fullName evidence="1">Uncharacterized protein</fullName>
    </submittedName>
</protein>
<dbReference type="Proteomes" id="UP000235145">
    <property type="component" value="Unassembled WGS sequence"/>
</dbReference>
<reference evidence="1 2" key="1">
    <citation type="journal article" date="2017" name="Nat. Commun.">
        <title>Genome assembly with in vitro proximity ligation data and whole-genome triplication in lettuce.</title>
        <authorList>
            <person name="Reyes-Chin-Wo S."/>
            <person name="Wang Z."/>
            <person name="Yang X."/>
            <person name="Kozik A."/>
            <person name="Arikit S."/>
            <person name="Song C."/>
            <person name="Xia L."/>
            <person name="Froenicke L."/>
            <person name="Lavelle D.O."/>
            <person name="Truco M.J."/>
            <person name="Xia R."/>
            <person name="Zhu S."/>
            <person name="Xu C."/>
            <person name="Xu H."/>
            <person name="Xu X."/>
            <person name="Cox K."/>
            <person name="Korf I."/>
            <person name="Meyers B.C."/>
            <person name="Michelmore R.W."/>
        </authorList>
    </citation>
    <scope>NUCLEOTIDE SEQUENCE [LARGE SCALE GENOMIC DNA]</scope>
    <source>
        <strain evidence="2">cv. Salinas</strain>
        <tissue evidence="1">Seedlings</tissue>
    </source>
</reference>
<name>A0A9R1XEK5_LACSA</name>
<dbReference type="AlphaFoldDB" id="A0A9R1XEK5"/>
<comment type="caution">
    <text evidence="1">The sequence shown here is derived from an EMBL/GenBank/DDBJ whole genome shotgun (WGS) entry which is preliminary data.</text>
</comment>
<evidence type="ECO:0000313" key="2">
    <source>
        <dbReference type="Proteomes" id="UP000235145"/>
    </source>
</evidence>
<evidence type="ECO:0000313" key="1">
    <source>
        <dbReference type="EMBL" id="KAJ0209916.1"/>
    </source>
</evidence>
<dbReference type="EMBL" id="NBSK02000004">
    <property type="protein sequence ID" value="KAJ0209916.1"/>
    <property type="molecule type" value="Genomic_DNA"/>
</dbReference>
<proteinExistence type="predicted"/>
<organism evidence="1 2">
    <name type="scientific">Lactuca sativa</name>
    <name type="common">Garden lettuce</name>
    <dbReference type="NCBI Taxonomy" id="4236"/>
    <lineage>
        <taxon>Eukaryota</taxon>
        <taxon>Viridiplantae</taxon>
        <taxon>Streptophyta</taxon>
        <taxon>Embryophyta</taxon>
        <taxon>Tracheophyta</taxon>
        <taxon>Spermatophyta</taxon>
        <taxon>Magnoliopsida</taxon>
        <taxon>eudicotyledons</taxon>
        <taxon>Gunneridae</taxon>
        <taxon>Pentapetalae</taxon>
        <taxon>asterids</taxon>
        <taxon>campanulids</taxon>
        <taxon>Asterales</taxon>
        <taxon>Asteraceae</taxon>
        <taxon>Cichorioideae</taxon>
        <taxon>Cichorieae</taxon>
        <taxon>Lactucinae</taxon>
        <taxon>Lactuca</taxon>
    </lineage>
</organism>
<sequence>MFNRFYQNAEMNMNPNLNPVVHVSSSSSQRAIVTTIVHLDNLSTNSVVEIDLTISHPSSSSARRTVVLRALCLEGGTSDEEE</sequence>
<accession>A0A9R1XEK5</accession>